<reference evidence="14 15" key="1">
    <citation type="journal article" date="2020" name="Nature">
        <title>Six reference-quality genomes reveal evolution of bat adaptations.</title>
        <authorList>
            <person name="Jebb D."/>
            <person name="Huang Z."/>
            <person name="Pippel M."/>
            <person name="Hughes G.M."/>
            <person name="Lavrichenko K."/>
            <person name="Devanna P."/>
            <person name="Winkler S."/>
            <person name="Jermiin L.S."/>
            <person name="Skirmuntt E.C."/>
            <person name="Katzourakis A."/>
            <person name="Burkitt-Gray L."/>
            <person name="Ray D.A."/>
            <person name="Sullivan K.A.M."/>
            <person name="Roscito J.G."/>
            <person name="Kirilenko B.M."/>
            <person name="Davalos L.M."/>
            <person name="Corthals A.P."/>
            <person name="Power M.L."/>
            <person name="Jones G."/>
            <person name="Ransome R.D."/>
            <person name="Dechmann D.K.N."/>
            <person name="Locatelli A.G."/>
            <person name="Puechmaille S.J."/>
            <person name="Fedrigo O."/>
            <person name="Jarvis E.D."/>
            <person name="Hiller M."/>
            <person name="Vernes S.C."/>
            <person name="Myers E.W."/>
            <person name="Teeling E.C."/>
        </authorList>
    </citation>
    <scope>NUCLEOTIDE SEQUENCE [LARGE SCALE GENOMIC DNA]</scope>
    <source>
        <strain evidence="14">MRouAeg1</strain>
        <tissue evidence="14">Muscle</tissue>
    </source>
</reference>
<dbReference type="GO" id="GO:0006310">
    <property type="term" value="P:DNA recombination"/>
    <property type="evidence" value="ECO:0007669"/>
    <property type="project" value="UniProtKB-KW"/>
</dbReference>
<evidence type="ECO:0000256" key="11">
    <source>
        <dbReference type="PIRSR" id="PIRSR604808-2"/>
    </source>
</evidence>
<comment type="caution">
    <text evidence="14">The sequence shown here is derived from an EMBL/GenBank/DDBJ whole genome shotgun (WGS) entry which is preliminary data.</text>
</comment>
<keyword evidence="8" id="KW-0233">DNA recombination</keyword>
<organism evidence="14 15">
    <name type="scientific">Rousettus aegyptiacus</name>
    <name type="common">Egyptian fruit bat</name>
    <name type="synonym">Pteropus aegyptiacus</name>
    <dbReference type="NCBI Taxonomy" id="9407"/>
    <lineage>
        <taxon>Eukaryota</taxon>
        <taxon>Metazoa</taxon>
        <taxon>Chordata</taxon>
        <taxon>Craniata</taxon>
        <taxon>Vertebrata</taxon>
        <taxon>Euteleostomi</taxon>
        <taxon>Mammalia</taxon>
        <taxon>Eutheria</taxon>
        <taxon>Laurasiatheria</taxon>
        <taxon>Chiroptera</taxon>
        <taxon>Yinpterochiroptera</taxon>
        <taxon>Pteropodoidea</taxon>
        <taxon>Pteropodidae</taxon>
        <taxon>Rousettinae</taxon>
        <taxon>Rousettus</taxon>
    </lineage>
</organism>
<evidence type="ECO:0000256" key="8">
    <source>
        <dbReference type="ARBA" id="ARBA00023172"/>
    </source>
</evidence>
<evidence type="ECO:0000313" key="15">
    <source>
        <dbReference type="Proteomes" id="UP000593571"/>
    </source>
</evidence>
<feature type="binding site" evidence="11">
    <location>
        <position position="119"/>
    </location>
    <ligand>
        <name>Mg(2+)</name>
        <dbReference type="ChEBI" id="CHEBI:18420"/>
        <label>1</label>
    </ligand>
</feature>
<proteinExistence type="inferred from homology"/>
<evidence type="ECO:0000256" key="6">
    <source>
        <dbReference type="ARBA" id="ARBA00022801"/>
    </source>
</evidence>
<dbReference type="InterPro" id="IPR036691">
    <property type="entry name" value="Endo/exonu/phosph_ase_sf"/>
</dbReference>
<evidence type="ECO:0000256" key="1">
    <source>
        <dbReference type="ARBA" id="ARBA00000493"/>
    </source>
</evidence>
<dbReference type="PANTHER" id="PTHR22748:SF23">
    <property type="entry name" value="EXODEOXYRIBONUCLEASE III"/>
    <property type="match status" value="1"/>
</dbReference>
<feature type="domain" description="Endonuclease/exonuclease/phosphatase" evidence="13">
    <location>
        <begin position="43"/>
        <end position="202"/>
    </location>
</feature>
<dbReference type="Pfam" id="PF03372">
    <property type="entry name" value="Exo_endo_phos"/>
    <property type="match status" value="1"/>
</dbReference>
<dbReference type="SUPFAM" id="SSF56219">
    <property type="entry name" value="DNase I-like"/>
    <property type="match status" value="1"/>
</dbReference>
<accession>A0A7J8GAY2</accession>
<keyword evidence="4 11" id="KW-0479">Metal-binding</keyword>
<comment type="catalytic activity">
    <reaction evidence="1">
        <text>Exonucleolytic cleavage in the 3'- to 5'-direction to yield nucleoside 5'-phosphates.</text>
        <dbReference type="EC" id="3.1.11.2"/>
    </reaction>
</comment>
<feature type="active site" description="Proton acceptor" evidence="10">
    <location>
        <position position="202"/>
    </location>
</feature>
<evidence type="ECO:0000256" key="5">
    <source>
        <dbReference type="ARBA" id="ARBA00022763"/>
    </source>
</evidence>
<evidence type="ECO:0000256" key="3">
    <source>
        <dbReference type="ARBA" id="ARBA00012115"/>
    </source>
</evidence>
<feature type="binding site" evidence="11">
    <location>
        <position position="202"/>
    </location>
    <ligand>
        <name>Mg(2+)</name>
        <dbReference type="ChEBI" id="CHEBI:18420"/>
        <label>1</label>
    </ligand>
</feature>
<keyword evidence="7 11" id="KW-0460">Magnesium</keyword>
<evidence type="ECO:0000256" key="4">
    <source>
        <dbReference type="ARBA" id="ARBA00022723"/>
    </source>
</evidence>
<evidence type="ECO:0000313" key="14">
    <source>
        <dbReference type="EMBL" id="KAF6457090.1"/>
    </source>
</evidence>
<evidence type="ECO:0000256" key="7">
    <source>
        <dbReference type="ARBA" id="ARBA00022842"/>
    </source>
</evidence>
<evidence type="ECO:0000259" key="13">
    <source>
        <dbReference type="Pfam" id="PF03372"/>
    </source>
</evidence>
<evidence type="ECO:0000256" key="9">
    <source>
        <dbReference type="ARBA" id="ARBA00023204"/>
    </source>
</evidence>
<keyword evidence="11" id="KW-0464">Manganese</keyword>
<feature type="binding site" evidence="11">
    <location>
        <position position="117"/>
    </location>
    <ligand>
        <name>Mg(2+)</name>
        <dbReference type="ChEBI" id="CHEBI:18420"/>
        <label>1</label>
    </ligand>
</feature>
<dbReference type="Proteomes" id="UP000593571">
    <property type="component" value="Unassembled WGS sequence"/>
</dbReference>
<dbReference type="InterPro" id="IPR005135">
    <property type="entry name" value="Endo/exonuclease/phosphatase"/>
</dbReference>
<dbReference type="CDD" id="cd09076">
    <property type="entry name" value="L1-EN"/>
    <property type="match status" value="1"/>
</dbReference>
<feature type="active site" evidence="10">
    <location>
        <position position="87"/>
    </location>
</feature>
<evidence type="ECO:0000256" key="10">
    <source>
        <dbReference type="PIRSR" id="PIRSR604808-1"/>
    </source>
</evidence>
<dbReference type="GO" id="GO:0003906">
    <property type="term" value="F:DNA-(apurinic or apyrimidinic site) endonuclease activity"/>
    <property type="evidence" value="ECO:0007669"/>
    <property type="project" value="TreeGrafter"/>
</dbReference>
<feature type="binding site" evidence="11">
    <location>
        <position position="201"/>
    </location>
    <ligand>
        <name>Mg(2+)</name>
        <dbReference type="ChEBI" id="CHEBI:18420"/>
        <label>1</label>
    </ligand>
</feature>
<dbReference type="GO" id="GO:0046872">
    <property type="term" value="F:metal ion binding"/>
    <property type="evidence" value="ECO:0007669"/>
    <property type="project" value="UniProtKB-KW"/>
</dbReference>
<dbReference type="EC" id="3.1.11.2" evidence="3"/>
<evidence type="ECO:0000256" key="12">
    <source>
        <dbReference type="PIRSR" id="PIRSR604808-3"/>
    </source>
</evidence>
<dbReference type="GO" id="GO:0006284">
    <property type="term" value="P:base-excision repair"/>
    <property type="evidence" value="ECO:0007669"/>
    <property type="project" value="TreeGrafter"/>
</dbReference>
<comment type="similarity">
    <text evidence="2">Belongs to the DNA repair enzymes AP/ExoA family.</text>
</comment>
<name>A0A7J8GAY2_ROUAE</name>
<keyword evidence="9" id="KW-0234">DNA repair</keyword>
<dbReference type="GO" id="GO:0008081">
    <property type="term" value="F:phosphoric diester hydrolase activity"/>
    <property type="evidence" value="ECO:0007669"/>
    <property type="project" value="TreeGrafter"/>
</dbReference>
<feature type="site" description="Transition state stabilizer" evidence="12">
    <location>
        <position position="119"/>
    </location>
</feature>
<dbReference type="InterPro" id="IPR004808">
    <property type="entry name" value="AP_endonuc_1"/>
</dbReference>
<dbReference type="AlphaFoldDB" id="A0A7J8GAY2"/>
<keyword evidence="15" id="KW-1185">Reference proteome</keyword>
<feature type="site" description="Important for catalytic activity" evidence="12">
    <location>
        <position position="177"/>
    </location>
</feature>
<dbReference type="PANTHER" id="PTHR22748">
    <property type="entry name" value="AP ENDONUCLEASE"/>
    <property type="match status" value="1"/>
</dbReference>
<dbReference type="EMBL" id="JACASE010000006">
    <property type="protein sequence ID" value="KAF6457090.1"/>
    <property type="molecule type" value="Genomic_DNA"/>
</dbReference>
<feature type="site" description="Interaction with DNA substrate" evidence="12">
    <location>
        <position position="202"/>
    </location>
</feature>
<evidence type="ECO:0000256" key="2">
    <source>
        <dbReference type="ARBA" id="ARBA00007092"/>
    </source>
</evidence>
<dbReference type="GO" id="GO:0005634">
    <property type="term" value="C:nucleus"/>
    <property type="evidence" value="ECO:0007669"/>
    <property type="project" value="TreeGrafter"/>
</dbReference>
<keyword evidence="6" id="KW-0378">Hydrolase</keyword>
<keyword evidence="5" id="KW-0227">DNA damage</keyword>
<dbReference type="Gene3D" id="3.60.10.10">
    <property type="entry name" value="Endonuclease/exonuclease/phosphatase"/>
    <property type="match status" value="1"/>
</dbReference>
<comment type="cofactor">
    <cofactor evidence="11">
        <name>Mg(2+)</name>
        <dbReference type="ChEBI" id="CHEBI:18420"/>
    </cofactor>
    <cofactor evidence="11">
        <name>Mn(2+)</name>
        <dbReference type="ChEBI" id="CHEBI:29035"/>
    </cofactor>
    <text evidence="11">Probably binds two magnesium or manganese ions per subunit.</text>
</comment>
<feature type="active site" description="Proton donor/acceptor" evidence="10">
    <location>
        <position position="117"/>
    </location>
</feature>
<dbReference type="GO" id="GO:0008311">
    <property type="term" value="F:double-stranded DNA 3'-5' DNA exonuclease activity"/>
    <property type="evidence" value="ECO:0007669"/>
    <property type="project" value="UniProtKB-EC"/>
</dbReference>
<gene>
    <name evidence="14" type="ORF">HJG63_011660</name>
</gene>
<protein>
    <recommendedName>
        <fullName evidence="3">exodeoxyribonuclease III</fullName>
        <ecNumber evidence="3">3.1.11.2</ecNumber>
    </recommendedName>
</protein>
<sequence>MDKKTRPMYMLSTRDPIQIKRHSQTESKGMEKKYFLQTEMGKKTRVAIFIADKIDFKAKAIIRDKKGHYIKIKGLINQEDIILVNIYTPNIGAPTYIKKLLTDIKGEINSNTLIVGDFNTPLTPMDRSSRQRINKETKSLKDTLEQMDLIDIFRAFYPKAAKYTFFSSAHGTFSRIDHMLGHKSSLNKFKKIEIISMVSSDHNGIKLDITSTIRKKTGKYTNTWRLNNMLLNNEWVINKIKKKSKIPRDK</sequence>